<feature type="compositionally biased region" description="Basic and acidic residues" evidence="1">
    <location>
        <begin position="1"/>
        <end position="65"/>
    </location>
</feature>
<evidence type="ECO:0000256" key="1">
    <source>
        <dbReference type="SAM" id="MobiDB-lite"/>
    </source>
</evidence>
<proteinExistence type="predicted"/>
<reference evidence="2 3" key="1">
    <citation type="submission" date="2017-04" db="EMBL/GenBank/DDBJ databases">
        <title>Draft genome sequence of Tuber borchii Vittad., a whitish edible truffle.</title>
        <authorList>
            <consortium name="DOE Joint Genome Institute"/>
            <person name="Murat C."/>
            <person name="Kuo A."/>
            <person name="Barry K.W."/>
            <person name="Clum A."/>
            <person name="Dockter R.B."/>
            <person name="Fauchery L."/>
            <person name="Iotti M."/>
            <person name="Kohler A."/>
            <person name="Labutti K."/>
            <person name="Lindquist E.A."/>
            <person name="Lipzen A."/>
            <person name="Ohm R.A."/>
            <person name="Wang M."/>
            <person name="Grigoriev I.V."/>
            <person name="Zambonelli A."/>
            <person name="Martin F.M."/>
        </authorList>
    </citation>
    <scope>NUCLEOTIDE SEQUENCE [LARGE SCALE GENOMIC DNA]</scope>
    <source>
        <strain evidence="2 3">Tbo3840</strain>
    </source>
</reference>
<gene>
    <name evidence="2" type="ORF">B9Z19DRAFT_1168413</name>
</gene>
<dbReference type="EMBL" id="NESQ01000051">
    <property type="protein sequence ID" value="PUU81087.1"/>
    <property type="molecule type" value="Genomic_DNA"/>
</dbReference>
<dbReference type="AlphaFoldDB" id="A0A2T7A014"/>
<keyword evidence="3" id="KW-1185">Reference proteome</keyword>
<feature type="region of interest" description="Disordered" evidence="1">
    <location>
        <begin position="1"/>
        <end position="66"/>
    </location>
</feature>
<evidence type="ECO:0000313" key="3">
    <source>
        <dbReference type="Proteomes" id="UP000244722"/>
    </source>
</evidence>
<name>A0A2T7A014_TUBBO</name>
<feature type="region of interest" description="Disordered" evidence="1">
    <location>
        <begin position="131"/>
        <end position="151"/>
    </location>
</feature>
<accession>A0A2T7A014</accession>
<comment type="caution">
    <text evidence="2">The sequence shown here is derived from an EMBL/GenBank/DDBJ whole genome shotgun (WGS) entry which is preliminary data.</text>
</comment>
<sequence>MPVKLIPRDPDVFAQLKTERPKPETESKPEAGSDPTKETDEPAKVTEDKEMVYKPKPVAEVKPPELENPEGVTHFLLNELVAIDAINNHLPPNAPKEDIASVPMHVHMEQGESMGKSAEVSREKLFSKLENPEFKAEQHPNSFTEVSACKL</sequence>
<protein>
    <submittedName>
        <fullName evidence="2">Uncharacterized protein</fullName>
    </submittedName>
</protein>
<organism evidence="2 3">
    <name type="scientific">Tuber borchii</name>
    <name type="common">White truffle</name>
    <dbReference type="NCBI Taxonomy" id="42251"/>
    <lineage>
        <taxon>Eukaryota</taxon>
        <taxon>Fungi</taxon>
        <taxon>Dikarya</taxon>
        <taxon>Ascomycota</taxon>
        <taxon>Pezizomycotina</taxon>
        <taxon>Pezizomycetes</taxon>
        <taxon>Pezizales</taxon>
        <taxon>Tuberaceae</taxon>
        <taxon>Tuber</taxon>
    </lineage>
</organism>
<evidence type="ECO:0000313" key="2">
    <source>
        <dbReference type="EMBL" id="PUU81087.1"/>
    </source>
</evidence>
<dbReference type="Proteomes" id="UP000244722">
    <property type="component" value="Unassembled WGS sequence"/>
</dbReference>
<dbReference type="STRING" id="42251.A0A2T7A014"/>